<dbReference type="InterPro" id="IPR040376">
    <property type="entry name" value="At4g28100-like"/>
</dbReference>
<dbReference type="Pfam" id="PF19160">
    <property type="entry name" value="SPARK"/>
    <property type="match status" value="1"/>
</dbReference>
<dbReference type="InterPro" id="IPR043891">
    <property type="entry name" value="SPARK"/>
</dbReference>
<comment type="caution">
    <text evidence="3">The sequence shown here is derived from an EMBL/GenBank/DDBJ whole genome shotgun (WGS) entry which is preliminary data.</text>
</comment>
<dbReference type="Proteomes" id="UP000655225">
    <property type="component" value="Unassembled WGS sequence"/>
</dbReference>
<protein>
    <recommendedName>
        <fullName evidence="2">SPARK domain-containing protein</fullName>
    </recommendedName>
</protein>
<name>A0A834Z9Z6_TETSI</name>
<feature type="signal peptide" evidence="1">
    <location>
        <begin position="1"/>
        <end position="23"/>
    </location>
</feature>
<feature type="domain" description="SPARK" evidence="2">
    <location>
        <begin position="55"/>
        <end position="230"/>
    </location>
</feature>
<dbReference type="OrthoDB" id="764087at2759"/>
<feature type="chain" id="PRO_5032414764" description="SPARK domain-containing protein" evidence="1">
    <location>
        <begin position="24"/>
        <end position="330"/>
    </location>
</feature>
<dbReference type="PANTHER" id="PTHR34056:SF1">
    <property type="entry name" value="GPI-ANCHORED PROTEIN"/>
    <property type="match status" value="1"/>
</dbReference>
<evidence type="ECO:0000256" key="1">
    <source>
        <dbReference type="SAM" id="SignalP"/>
    </source>
</evidence>
<proteinExistence type="predicted"/>
<gene>
    <name evidence="3" type="ORF">HHK36_014874</name>
</gene>
<reference evidence="3 4" key="1">
    <citation type="submission" date="2020-04" db="EMBL/GenBank/DDBJ databases">
        <title>Plant Genome Project.</title>
        <authorList>
            <person name="Zhang R.-G."/>
        </authorList>
    </citation>
    <scope>NUCLEOTIDE SEQUENCE [LARGE SCALE GENOMIC DNA]</scope>
    <source>
        <strain evidence="3">YNK0</strain>
        <tissue evidence="3">Leaf</tissue>
    </source>
</reference>
<evidence type="ECO:0000313" key="4">
    <source>
        <dbReference type="Proteomes" id="UP000655225"/>
    </source>
</evidence>
<dbReference type="PANTHER" id="PTHR34056">
    <property type="entry name" value="GPI-ANCHORED PROTEIN"/>
    <property type="match status" value="1"/>
</dbReference>
<dbReference type="EMBL" id="JABCRI010000010">
    <property type="protein sequence ID" value="KAF8399007.1"/>
    <property type="molecule type" value="Genomic_DNA"/>
</dbReference>
<organism evidence="3 4">
    <name type="scientific">Tetracentron sinense</name>
    <name type="common">Spur-leaf</name>
    <dbReference type="NCBI Taxonomy" id="13715"/>
    <lineage>
        <taxon>Eukaryota</taxon>
        <taxon>Viridiplantae</taxon>
        <taxon>Streptophyta</taxon>
        <taxon>Embryophyta</taxon>
        <taxon>Tracheophyta</taxon>
        <taxon>Spermatophyta</taxon>
        <taxon>Magnoliopsida</taxon>
        <taxon>Trochodendrales</taxon>
        <taxon>Trochodendraceae</taxon>
        <taxon>Tetracentron</taxon>
    </lineage>
</organism>
<evidence type="ECO:0000259" key="2">
    <source>
        <dbReference type="Pfam" id="PF19160"/>
    </source>
</evidence>
<keyword evidence="1" id="KW-0732">Signal</keyword>
<evidence type="ECO:0000313" key="3">
    <source>
        <dbReference type="EMBL" id="KAF8399007.1"/>
    </source>
</evidence>
<dbReference type="AlphaFoldDB" id="A0A834Z9Z6"/>
<sequence>MSQNPTRHSVIFVLFFILPVVPGLPAPDPATIQPFFPTPSPPATIPAFPEQSDLADCQLDLPDELFHGISNACARKGSNGRERLPRRSRCCPVLAAWLYSAYSGTALSMAGRMTDEPYDLPVLPGDSETCVDNLEKALKGRGMELAGPNETCDMVYCYCGIRLHPLSCPEAFTASNEGKLVGDVSVKRLERDCLSSKKKNNGYEGLGRCSKCLNRLYQLNKEKSGNSSKSDRTSKMHNRDCELMGLTWLLAKNRTAYIPTVSAVFRALMMSPDSSDPQSCSLSSDGMPLAVDSAELDNASSSHAIQSPFHLTILSLSLVYVCVILSSVLF</sequence>
<accession>A0A834Z9Z6</accession>
<dbReference type="OMA" id="AGHQATC"/>
<keyword evidence="4" id="KW-1185">Reference proteome</keyword>